<sequence length="72" mass="8146">MMAILFKARHNSPLHPGPPSLCHLVVDHIDNNPRNWSVKNLQFVTLGYNVEKGKLLDKKTKNTTHGLLFGKN</sequence>
<reference evidence="1" key="1">
    <citation type="submission" date="2022-07" db="EMBL/GenBank/DDBJ databases">
        <title>Genome analysis of Parmales, a sister group of diatoms, reveals the evolutionary specialization of diatoms from phago-mixotrophs to photoautotrophs.</title>
        <authorList>
            <person name="Ban H."/>
            <person name="Sato S."/>
            <person name="Yoshikawa S."/>
            <person name="Kazumasa Y."/>
            <person name="Nakamura Y."/>
            <person name="Ichinomiya M."/>
            <person name="Saitoh K."/>
            <person name="Sato N."/>
            <person name="Blanc-Mathieu R."/>
            <person name="Endo H."/>
            <person name="Kuwata A."/>
            <person name="Ogata H."/>
        </authorList>
    </citation>
    <scope>NUCLEOTIDE SEQUENCE</scope>
</reference>
<dbReference type="SUPFAM" id="SSF54060">
    <property type="entry name" value="His-Me finger endonucleases"/>
    <property type="match status" value="1"/>
</dbReference>
<comment type="caution">
    <text evidence="1">The sequence shown here is derived from an EMBL/GenBank/DDBJ whole genome shotgun (WGS) entry which is preliminary data.</text>
</comment>
<gene>
    <name evidence="1" type="ORF">TrRE_jg1603</name>
</gene>
<organism evidence="1 2">
    <name type="scientific">Triparma retinervis</name>
    <dbReference type="NCBI Taxonomy" id="2557542"/>
    <lineage>
        <taxon>Eukaryota</taxon>
        <taxon>Sar</taxon>
        <taxon>Stramenopiles</taxon>
        <taxon>Ochrophyta</taxon>
        <taxon>Bolidophyceae</taxon>
        <taxon>Parmales</taxon>
        <taxon>Triparmaceae</taxon>
        <taxon>Triparma</taxon>
    </lineage>
</organism>
<dbReference type="Gene3D" id="3.90.75.20">
    <property type="match status" value="1"/>
</dbReference>
<evidence type="ECO:0000313" key="1">
    <source>
        <dbReference type="EMBL" id="GMH64356.1"/>
    </source>
</evidence>
<dbReference type="EMBL" id="BRXZ01006665">
    <property type="protein sequence ID" value="GMH64356.1"/>
    <property type="molecule type" value="Genomic_DNA"/>
</dbReference>
<evidence type="ECO:0000313" key="2">
    <source>
        <dbReference type="Proteomes" id="UP001165082"/>
    </source>
</evidence>
<dbReference type="InterPro" id="IPR044925">
    <property type="entry name" value="His-Me_finger_sf"/>
</dbReference>
<name>A0A9W7A269_9STRA</name>
<keyword evidence="2" id="KW-1185">Reference proteome</keyword>
<dbReference type="AlphaFoldDB" id="A0A9W7A269"/>
<accession>A0A9W7A269</accession>
<dbReference type="Proteomes" id="UP001165082">
    <property type="component" value="Unassembled WGS sequence"/>
</dbReference>
<proteinExistence type="predicted"/>
<protein>
    <recommendedName>
        <fullName evidence="3">HNH nuclease domain-containing protein</fullName>
    </recommendedName>
</protein>
<evidence type="ECO:0008006" key="3">
    <source>
        <dbReference type="Google" id="ProtNLM"/>
    </source>
</evidence>